<protein>
    <submittedName>
        <fullName evidence="1">Uncharacterized protein</fullName>
    </submittedName>
</protein>
<evidence type="ECO:0000313" key="1">
    <source>
        <dbReference type="EMBL" id="CUX61729.1"/>
    </source>
</evidence>
<dbReference type="EMBL" id="FBWK01000054">
    <property type="protein sequence ID" value="CUX61729.1"/>
    <property type="molecule type" value="Genomic_DNA"/>
</dbReference>
<gene>
    <name evidence="1" type="ORF">AGR3A_Lc180153</name>
</gene>
<reference evidence="2" key="1">
    <citation type="submission" date="2016-01" db="EMBL/GenBank/DDBJ databases">
        <authorList>
            <person name="Regsiter A."/>
            <person name="william w."/>
        </authorList>
    </citation>
    <scope>NUCLEOTIDE SEQUENCE [LARGE SCALE GENOMIC DNA]</scope>
    <source>
        <strain evidence="2">CFBP 6623</strain>
    </source>
</reference>
<keyword evidence="2" id="KW-1185">Reference proteome</keyword>
<name>A0A1S7S2R5_9HYPH</name>
<dbReference type="AlphaFoldDB" id="A0A1S7S2R5"/>
<proteinExistence type="predicted"/>
<organism evidence="1 2">
    <name type="scientific">Agrobacterium tomkonis CFBP 6623</name>
    <dbReference type="NCBI Taxonomy" id="1183432"/>
    <lineage>
        <taxon>Bacteria</taxon>
        <taxon>Pseudomonadati</taxon>
        <taxon>Pseudomonadota</taxon>
        <taxon>Alphaproteobacteria</taxon>
        <taxon>Hyphomicrobiales</taxon>
        <taxon>Rhizobiaceae</taxon>
        <taxon>Rhizobium/Agrobacterium group</taxon>
        <taxon>Agrobacterium</taxon>
        <taxon>Agrobacterium tumefaciens complex</taxon>
    </lineage>
</organism>
<accession>A0A1S7S2R5</accession>
<sequence length="36" mass="3881">MCMAVGDRECDYRAFVVAAHAIFCMKSSSQAPAIAE</sequence>
<evidence type="ECO:0000313" key="2">
    <source>
        <dbReference type="Proteomes" id="UP000191988"/>
    </source>
</evidence>
<dbReference type="Proteomes" id="UP000191988">
    <property type="component" value="Unassembled WGS sequence"/>
</dbReference>